<accession>A0ABV1NUA8</accession>
<reference evidence="1 2" key="1">
    <citation type="submission" date="2024-02" db="EMBL/GenBank/DDBJ databases">
        <title>Full genome sequence of Nocardioides kribbensis.</title>
        <authorList>
            <person name="Poletto B.L."/>
            <person name="Silva G."/>
            <person name="Galante D."/>
            <person name="Campos K.R."/>
            <person name="Santos M.B.N."/>
            <person name="Sacchi C.T."/>
        </authorList>
    </citation>
    <scope>NUCLEOTIDE SEQUENCE [LARGE SCALE GENOMIC DNA]</scope>
    <source>
        <strain evidence="1 2">O4R</strain>
    </source>
</reference>
<organism evidence="1 2">
    <name type="scientific">Nocardioides kribbensis</name>
    <dbReference type="NCBI Taxonomy" id="305517"/>
    <lineage>
        <taxon>Bacteria</taxon>
        <taxon>Bacillati</taxon>
        <taxon>Actinomycetota</taxon>
        <taxon>Actinomycetes</taxon>
        <taxon>Propionibacteriales</taxon>
        <taxon>Nocardioidaceae</taxon>
        <taxon>Nocardioides</taxon>
    </lineage>
</organism>
<keyword evidence="2" id="KW-1185">Reference proteome</keyword>
<dbReference type="RefSeq" id="WP_251532810.1">
    <property type="nucleotide sequence ID" value="NZ_JBEGDP010000002.1"/>
</dbReference>
<protein>
    <submittedName>
        <fullName evidence="1">Copper transporter</fullName>
    </submittedName>
</protein>
<dbReference type="Proteomes" id="UP001482520">
    <property type="component" value="Unassembled WGS sequence"/>
</dbReference>
<dbReference type="EMBL" id="JBEGDP010000002">
    <property type="protein sequence ID" value="MEQ7846076.1"/>
    <property type="molecule type" value="Genomic_DNA"/>
</dbReference>
<sequence length="299" mass="29755">MISYRHHVVSLVAVFLALAVGVVLGGGPLSELGRDRDTATARQVSAETGPIAQAGYGEAFATATAARLYDDALAERPVALLALPGADEDTLTALSDQVQVAGGEVAARYELQARLTDPTSSTLVDSLGTQVLEQLGDAPAARGIDPDAPAYVRLGQLTGLAVGSSSEAGGEVTDAGRTVRDSLSEAGLVTSPEPDAALAPLLVVVLGDDQQVDPDVLQDLLSGLSATTQGVVLAGPTSSGADGVLATLREDGGVEGVPSVDGVETAPGQVTTLLALLRSPSGAGGDFGVAGADGAVPVD</sequence>
<comment type="caution">
    <text evidence="1">The sequence shown here is derived from an EMBL/GenBank/DDBJ whole genome shotgun (WGS) entry which is preliminary data.</text>
</comment>
<dbReference type="Pfam" id="PF11382">
    <property type="entry name" value="MctB"/>
    <property type="match status" value="1"/>
</dbReference>
<proteinExistence type="predicted"/>
<evidence type="ECO:0000313" key="1">
    <source>
        <dbReference type="EMBL" id="MEQ7846076.1"/>
    </source>
</evidence>
<gene>
    <name evidence="1" type="ORF">V6R90_02210</name>
</gene>
<evidence type="ECO:0000313" key="2">
    <source>
        <dbReference type="Proteomes" id="UP001482520"/>
    </source>
</evidence>
<name>A0ABV1NUA8_9ACTN</name>
<dbReference type="InterPro" id="IPR021522">
    <property type="entry name" value="MctB"/>
</dbReference>